<keyword evidence="2" id="KW-1185">Reference proteome</keyword>
<reference evidence="2" key="1">
    <citation type="submission" date="2017-05" db="EMBL/GenBank/DDBJ databases">
        <title>Physiological properties and genetic analysis related to exopolysaccharide production of fresh-water unicellular cyanobacterium Aphanothece sacrum, Suizenji Nori, that has been cultured as a food source in Japan.</title>
        <authorList>
            <person name="Kanesaki Y."/>
            <person name="Yoshikawa S."/>
            <person name="Ohki K."/>
        </authorList>
    </citation>
    <scope>NUCLEOTIDE SEQUENCE [LARGE SCALE GENOMIC DNA]</scope>
    <source>
        <strain evidence="2">FPU1</strain>
    </source>
</reference>
<protein>
    <submittedName>
        <fullName evidence="1">Glycerophosphodiester phosphodiesterase</fullName>
    </submittedName>
</protein>
<dbReference type="EMBL" id="BDQK01000003">
    <property type="protein sequence ID" value="GBF79583.1"/>
    <property type="molecule type" value="Genomic_DNA"/>
</dbReference>
<comment type="caution">
    <text evidence="1">The sequence shown here is derived from an EMBL/GenBank/DDBJ whole genome shotgun (WGS) entry which is preliminary data.</text>
</comment>
<evidence type="ECO:0000313" key="1">
    <source>
        <dbReference type="EMBL" id="GBF79583.1"/>
    </source>
</evidence>
<dbReference type="RefSeq" id="WP_124978301.1">
    <property type="nucleotide sequence ID" value="NZ_BDQK01000003.1"/>
</dbReference>
<accession>A0A401IE92</accession>
<dbReference type="AlphaFoldDB" id="A0A401IE92"/>
<dbReference type="OrthoDB" id="532853at2"/>
<sequence length="81" mass="9341">MLLFDPTISLGVVDWSWLHDHFSLVTNPLVESGHFLAQKIEDPQILEKLQKSWQNFIKSGQVWALGIGFFFGWVFRTFTGS</sequence>
<proteinExistence type="predicted"/>
<evidence type="ECO:0000313" key="2">
    <source>
        <dbReference type="Proteomes" id="UP000287247"/>
    </source>
</evidence>
<organism evidence="1 2">
    <name type="scientific">Aphanothece sacrum FPU1</name>
    <dbReference type="NCBI Taxonomy" id="1920663"/>
    <lineage>
        <taxon>Bacteria</taxon>
        <taxon>Bacillati</taxon>
        <taxon>Cyanobacteriota</taxon>
        <taxon>Cyanophyceae</taxon>
        <taxon>Oscillatoriophycideae</taxon>
        <taxon>Chroococcales</taxon>
        <taxon>Aphanothecaceae</taxon>
        <taxon>Aphanothece</taxon>
    </lineage>
</organism>
<gene>
    <name evidence="1" type="ORF">AsFPU1_0979</name>
</gene>
<name>A0A401IE92_APHSA</name>
<dbReference type="Proteomes" id="UP000287247">
    <property type="component" value="Unassembled WGS sequence"/>
</dbReference>